<protein>
    <recommendedName>
        <fullName evidence="3">PIN domain-containing protein</fullName>
    </recommendedName>
</protein>
<dbReference type="AlphaFoldDB" id="A0A133UCM5"/>
<evidence type="ECO:0008006" key="3">
    <source>
        <dbReference type="Google" id="ProtNLM"/>
    </source>
</evidence>
<organism evidence="1 2">
    <name type="scientific">candidate division MSBL1 archaeon SCGC-AAA259D18</name>
    <dbReference type="NCBI Taxonomy" id="1698262"/>
    <lineage>
        <taxon>Archaea</taxon>
        <taxon>Methanobacteriati</taxon>
        <taxon>Methanobacteriota</taxon>
        <taxon>candidate division MSBL1</taxon>
    </lineage>
</organism>
<proteinExistence type="predicted"/>
<evidence type="ECO:0000313" key="2">
    <source>
        <dbReference type="Proteomes" id="UP000070195"/>
    </source>
</evidence>
<dbReference type="EMBL" id="LHXM01000006">
    <property type="protein sequence ID" value="KXA91910.1"/>
    <property type="molecule type" value="Genomic_DNA"/>
</dbReference>
<comment type="caution">
    <text evidence="1">The sequence shown here is derived from an EMBL/GenBank/DDBJ whole genome shotgun (WGS) entry which is preliminary data.</text>
</comment>
<evidence type="ECO:0000313" key="1">
    <source>
        <dbReference type="EMBL" id="KXA91910.1"/>
    </source>
</evidence>
<dbReference type="Proteomes" id="UP000070195">
    <property type="component" value="Unassembled WGS sequence"/>
</dbReference>
<dbReference type="InterPro" id="IPR029060">
    <property type="entry name" value="PIN-like_dom_sf"/>
</dbReference>
<sequence length="156" mass="17832">MTGILDVGIIAIAHFENPAQGEAFGFLSRILREGERCLIPLTTFLGAYHVMTEYLGVRRTQAERALRKTLETRSPSFYGDVAREYVLDALSCASDYKIESWDGYPISLAQKFEAPVIYTVDEEIDSEIETVEAVNPIRPEVYSEYKEWLRERLEKS</sequence>
<reference evidence="1 2" key="1">
    <citation type="journal article" date="2016" name="Sci. Rep.">
        <title>Metabolic traits of an uncultured archaeal lineage -MSBL1- from brine pools of the Red Sea.</title>
        <authorList>
            <person name="Mwirichia R."/>
            <person name="Alam I."/>
            <person name="Rashid M."/>
            <person name="Vinu M."/>
            <person name="Ba-Alawi W."/>
            <person name="Anthony Kamau A."/>
            <person name="Kamanda Ngugi D."/>
            <person name="Goker M."/>
            <person name="Klenk H.P."/>
            <person name="Bajic V."/>
            <person name="Stingl U."/>
        </authorList>
    </citation>
    <scope>NUCLEOTIDE SEQUENCE [LARGE SCALE GENOMIC DNA]</scope>
    <source>
        <strain evidence="1">SCGC-AAA259D18</strain>
    </source>
</reference>
<name>A0A133UCM5_9EURY</name>
<dbReference type="SUPFAM" id="SSF88723">
    <property type="entry name" value="PIN domain-like"/>
    <property type="match status" value="1"/>
</dbReference>
<accession>A0A133UCM5</accession>
<gene>
    <name evidence="1" type="ORF">AKJ63_00450</name>
</gene>
<keyword evidence="2" id="KW-1185">Reference proteome</keyword>